<feature type="domain" description="Cadherin" evidence="15">
    <location>
        <begin position="670"/>
        <end position="768"/>
    </location>
</feature>
<dbReference type="PROSITE" id="PS00232">
    <property type="entry name" value="CADHERIN_1"/>
    <property type="match status" value="11"/>
</dbReference>
<dbReference type="CDD" id="cd00054">
    <property type="entry name" value="EGF_CA"/>
    <property type="match status" value="1"/>
</dbReference>
<feature type="domain" description="Cadherin" evidence="15">
    <location>
        <begin position="2642"/>
        <end position="2748"/>
    </location>
</feature>
<comment type="caution">
    <text evidence="16">The sequence shown here is derived from an EMBL/GenBank/DDBJ whole genome shotgun (WGS) entry which is preliminary data.</text>
</comment>
<dbReference type="PROSITE" id="PS00022">
    <property type="entry name" value="EGF_1"/>
    <property type="match status" value="2"/>
</dbReference>
<evidence type="ECO:0000259" key="15">
    <source>
        <dbReference type="PROSITE" id="PS50268"/>
    </source>
</evidence>
<feature type="domain" description="Laminin G" evidence="13">
    <location>
        <begin position="3591"/>
        <end position="3787"/>
    </location>
</feature>
<feature type="domain" description="Cadherin" evidence="15">
    <location>
        <begin position="571"/>
        <end position="669"/>
    </location>
</feature>
<evidence type="ECO:0000256" key="11">
    <source>
        <dbReference type="SAM" id="Phobius"/>
    </source>
</evidence>
<feature type="domain" description="Cadherin" evidence="15">
    <location>
        <begin position="769"/>
        <end position="882"/>
    </location>
</feature>
<feature type="domain" description="Cadherin" evidence="15">
    <location>
        <begin position="1717"/>
        <end position="1814"/>
    </location>
</feature>
<dbReference type="InterPro" id="IPR002126">
    <property type="entry name" value="Cadherin-like_dom"/>
</dbReference>
<protein>
    <submittedName>
        <fullName evidence="16">Uncharacterized protein</fullName>
    </submittedName>
</protein>
<feature type="domain" description="Cadherin" evidence="15">
    <location>
        <begin position="1631"/>
        <end position="1741"/>
    </location>
</feature>
<dbReference type="InterPro" id="IPR001791">
    <property type="entry name" value="Laminin_G"/>
</dbReference>
<feature type="domain" description="Cadherin" evidence="15">
    <location>
        <begin position="1299"/>
        <end position="1409"/>
    </location>
</feature>
<keyword evidence="12" id="KW-0732">Signal</keyword>
<feature type="region of interest" description="Disordered" evidence="10">
    <location>
        <begin position="3850"/>
        <end position="3895"/>
    </location>
</feature>
<dbReference type="InterPro" id="IPR000742">
    <property type="entry name" value="EGF"/>
</dbReference>
<evidence type="ECO:0000256" key="2">
    <source>
        <dbReference type="ARBA" id="ARBA00022692"/>
    </source>
</evidence>
<feature type="domain" description="Cadherin" evidence="15">
    <location>
        <begin position="2126"/>
        <end position="2221"/>
    </location>
</feature>
<dbReference type="PROSITE" id="PS50268">
    <property type="entry name" value="CADHERIN_2"/>
    <property type="match status" value="29"/>
</dbReference>
<feature type="domain" description="Cadherin" evidence="15">
    <location>
        <begin position="984"/>
        <end position="1090"/>
    </location>
</feature>
<evidence type="ECO:0000256" key="12">
    <source>
        <dbReference type="SAM" id="SignalP"/>
    </source>
</evidence>
<feature type="domain" description="Cadherin" evidence="15">
    <location>
        <begin position="2221"/>
        <end position="2328"/>
    </location>
</feature>
<evidence type="ECO:0000256" key="5">
    <source>
        <dbReference type="ARBA" id="ARBA00022989"/>
    </source>
</evidence>
<dbReference type="Proteomes" id="UP001159405">
    <property type="component" value="Unassembled WGS sequence"/>
</dbReference>
<dbReference type="SMART" id="SM00112">
    <property type="entry name" value="CA"/>
    <property type="match status" value="30"/>
</dbReference>
<evidence type="ECO:0000259" key="14">
    <source>
        <dbReference type="PROSITE" id="PS50026"/>
    </source>
</evidence>
<keyword evidence="2 11" id="KW-0812">Transmembrane</keyword>
<evidence type="ECO:0000256" key="9">
    <source>
        <dbReference type="PROSITE-ProRule" id="PRU00076"/>
    </source>
</evidence>
<sequence>MRCTFWEIVLHLFIHLIFYASAQWKNFIEINVPEGKPAPYTVYDALPLPTGRDRYSLLYAQKGDSLDKVGLFKVSPSGVITTVQPLIYEKGKPNKYDLTIVKRPSKETDGGLATTVRVTVQDINNFTPLFAFQLYNGTIKENSPADTTVMGLENCYAEDRDSSGVRVYKIIRGNEKGYFKAEKRDVGEKSFLQLKATSKPIKRGKTTPFMTLTVEAADMGNPPLTARTTIRILIEEMNDHAPVFNKNSYERAISEDTPTMTPILKVQATDQDGGVDGEIYYFFQTLSSFFTINVFTGVVMLVRELDYSQSNQRLQQLTVVARDAGNPSKETIASVIITVPLDIPNFPFSGSSSSDQENTVPFFLYAPYHFTVHASFPVKGSLGAIFAVDEDPPGSNSDLRYSLVSTSSVFAIDSFSGVLTVSGGLNVQTYTLTVKAKDQGSPSKEAEAQVKIVVKDSGNSQDYPVFSDPIQVLRVAENVEVGRSVFQASVIFDSSSSKGVVYSAISGSALPYFEVDEVNGVMRTAAHLDRETQATYDMMIEARNKEKLPRHSYLYVTIDITDVDDAYPDFSKSAYNAGVPEGSPKGTFVTVIHAIDKDNQVVVYETLNYRSEFEIESNTGVIRTKRVLERATGDIEFLLYVTAHDEDGKTSDAIVKIQVISSPDSIAKFWKQSYEVSLREGQGLVPNLLCIAASGSQGNVKYSMKSGGDSRFQIDPVTGSLSVKDTFYYKFDQGGYVVEVGAQSEGSSQIDYVPVTVKIENEDEPPIFQKDSYEVTTPENVAKGTKILVKNTEGFRFSTDDKSLADFDCTLEDITAVQILDHFQVERMNSECQLIAIKNFTQVPDREFRFKVRVTNVKQRNFFGSASVTVKITDTNDYPPEFEQSDYWVSVPSSTPKGTSLLRIVATDRDTQGSEGIVLELEDDNSRFHIDNQGDLVTKTSNLPENTFYEFKVKATETGPEKKWNKVSVKVSVLSDPFSPVQFESSSYSKTLPEDATKGSTIFIVKASRSGSESGITYSIVGEDPHKTFKIDDSKSGNITLAKALDYESKKNYKLIIRATFSSPGNVPDVTAEVTGEVTVTDVNDNKPRFLLYKSVTRIAIDSYTPSGTTVFQVKAIDRDTENNFGEILYTIYEAASAPSINIPFSINRNTGDLKTNREIRFSDGSSYMLVVKATDGGGKESATNIHINVINVNKPPVFKQDDYKATVKENSPVGTKVIDVRADYGDPSALLKYFFIQGNQDNMFCIDYLGVISVAQPLDRESVPSYELTVMVSLNNRNDTTVVKVELLDSNDHAPTFEKSLFTIVVPENRAVNSELRLLTATDGDDGQNGQVKYSLLQTVLEQSKNVFEVDSDSGMVTLKKQLDREEIAEHVLYIKAQDSNRDPTLRLSDVTKLVIRVTDDNDNKPRFSTTSYQASIPANAKSADRVVHLSATDLDSGINGLVYYNITEGNDNDIFTIDSSSGLITLGKTQVASAAQESFSLTVEALDENDQSKKDTATVLVNLFPPDGPPQYPSPSLILNTKEGLAAGNKIVSAAAATTEYVIYEICSGNEDGVIQIDQFSGDLVTAQELDYEKTTQYKLCVMARDIKGRTAQLQVTINVLDINDNPPFFIDAVDGKVDRKVEVGIKKGEEVTQIEAYDLDGTSSMQYRLSKEAEQFFSIDNQGIIRAKRAMDGTLPGKRALEPLSTISFNVEATDSKGVVTTPVRLAFANYNSGQSALAVSVLENTRVGRTIAEVPRYIPGGIMFILYPEQTVFDVDEDGRVKLAKELDFETQAKYVLTVREQGMTVTGPFTNDVDLEISVEDVNDNDPRIEMRTKYGRINGNARAGAKALQLNVFDADIGPNGLAGYQLISKDTPFGINPLDDTIEVGGDLAKSQYDLELYPFDYGIPQRQSSPIKVTLDVGQLPPRFVDFDDDGYKFDVPEDAKGGTVVGKITAVSASGSRVGYVIVEGNSDNIFKVTENGEIKLNFLLDYESQSKVYNMVVEAVELIPSGLTSTVNVKISVLNANDYYPVFKEGSYSAIVDEDVPLGTSILTVSATDCDCSQDCSCTPGQLHFAVIDNDNFTVDPDTGVISNARSLDFESQKQHIFRIEVSDALENKTNVDVAFVNVTLRNTNDNRPHFAFAEYRLIVDEEAKVGEALGAVVAQDFDHQLITYNVIAGKGPFQIDSNTGIISLREKLPSEPWEYTLTIRANDLKSYSDTKVIIYIRDKNNNHPVFEKCDNVTVTENLPAGVVVTQVLATDKDRGKNGEIEYSIVYGDLFFQIDNTTGVIKSMQSFDRELQSDYIVVIRAEDGGHGRSSSERLLSYCRVRVAIKDLNDNYPSFPASSHDGSVWKDAPIGTSFMIVHAIDEDAGGNSKVRYSFVEANDKFEISDNGVISTKVSLTFFVGTWTYEVIASNTEPMSVGAGNSESRTATISIYVTELQPPKFTKSVYTGSIDENSEPGTSILKITATSMNGQPVAYTRLMQHGDFDHFEIKGDGTIVSGEDSFDYETRPLYRMQFRARESDQLFSTCLVEIKVKDVNDNSPKFPTERYDGRILENSPEGTPVIRVHANDADMGAGGEVTYAIMPTHDYQYFTIDSVTGVIRTTQIFDREIAELAHLLIDVKASDKGSPQRSDTTFVDIEVIDDNDVAPVFETTDYSLEVDEDVPLGEVLYFFTVKDNDVALNSIVNFFISEGNQDQAFDVITKFKPNGGELIVEDKLDFEATKAYRLKIIASDGRSASQTANVNIKVLDVNDNAPVFTQLRYQTTVLEGSPARQLVLTVSATDIDTTKEEIVYSLDQTGLRYFTIGRKTGEILTSTTPLDREKTPVLNFTVSASDGKHTGMAGIKITVYDFNDQAPYFPNPPYIGEVEENTPSGTSVIVVQAVDEDDPSTVINTQIKYTLDDDSNGKFVVDENTAVIFTTTTFDREKDNSEYNITIRATDQGVPQLSGTTVVTVRIGDANDHRPQFNPNEYTASVPENAYPGYYVTTVKGTDGDIGFNAALEFTIVSGNDPYVFYIEPNTGRIMVSGKLDFESKTSYTLKINVSDQGRPQLTTLDLATVFITILDANDHPPVFEPDVYQLSVYENSAVGTSLLDLTTTDGDTAIETELFFEVIFGDLADIFDVKQDPDNRYVGILYTTASMDRETRSSFTLEIMAKDEDGLFAICSVTITVLDVNDNGPHFAPPFYFGSIFENVADPQFVVTLTAYDPDEPSNGPPFYYKILDGTVDDNFVIRPNTADVFSNGIFKYEQKQEWKIWVEATDSGNPSMTNVTVVYIRIKDSINNNEPFNASMTIILNSYQGQFVGGNVGKVYYQDDDFEVDVNGYKILSQNPGSYFTIDTNNGNLSAPEDIPIGSYKLSVQITEKNRNVAQPKLAFCAVYVIVQNISQTAVSMSNTIQFLNIHKTAMFVGDYYSLFETMLPRFFTVNFGGVSRPSAVYIFNIQKDSRNPQAINVQLVVTNVLYSSGFMSPTEVIIKLAENRESLQNIGLTIGAFGIDNCAQEVNKTGVCQNIVKAYNTFTVISGDYGQFPAPPVSLTFVSVNLQLQADYETILKSRPQTCADKPCLNGGICHDVEPEGFLCQCKHTFRGLATGPQCQETTRTFEGGLGTSYIWLKTLVVYERSVVQLEFITTTANGLLLYQGPLTEVSASESRDFMAIILCDGFIRVVISLGAEPLVLTLSRGNRLDDGDWHFIEVHQELKIITVIVDRCENARLVQLGEELVEDESNCKITGKIRGTNYYLNSLWPLQIGGVENSGIAYPNLNYTGFNGCIRKITNNNHMYDLRTPLKVVNAPEGCQKSTGCPYCNNQGYCEPYLTKSGVCVCDVGYSGRNCLTAAVGNYYLENSYSQYSVTSWGTSSSSSSSSSSSTSSSSSSSSSWSSSSSSSSSSTLSRRRRDTLPAPQPITSEYFTDIGLKMKAKPGTNNSLIFLSTNSLGTEFVRVDLHDEKIRCILRLAGRTKILHLKGVNVTDNKYHTIIVKRLGNYATLQVDYAGKVEGSTGGSSHLMNHGGGALFAGGLRRLTALKVMRAIVQSHGKAIVQTASGSLISTYSAFSGSSLTGVNLITIDKQGNVHVKKIKNATLIRMYQKHTIRSIFNESSHKIVIGSAGVSITQVQLSNNSLQSVQQIIQRRHQQNAGASVNGGNAALVGGRLVGGYGSSLQLRKSGGGNFANKEGIDESYGGCIPQNRLNYFDLDDKNSNDVRAERQNVVFGCPCETGECANNGTCILKNSTTLVENSTTSWKMCKCVGSWTGPRCQKKDDLVLGLAPPAQAPDGPSWMWNAVLAFLLLLLILLLLLGLYLLCKKCRSDAVDGTSPVKPAEAILPGGHGTVRSYSDVGPGEEDSTDYDLRHLMKYMYTERIHGGIDLAHEHEHASIRVYKDHGVRGTDNHQFDLRELMSYKTHHVITHTMEEKPLGTGNPGFHGSTPAVTSSLHSVIVHRITHADSNPSLSHDEVHWFEDEGMDSDVDDLSQLESEDEEDVDQPDDWFSHFISLGST</sequence>
<evidence type="ECO:0000256" key="10">
    <source>
        <dbReference type="SAM" id="MobiDB-lite"/>
    </source>
</evidence>
<proteinExistence type="predicted"/>
<dbReference type="CDD" id="cd00110">
    <property type="entry name" value="LamG"/>
    <property type="match status" value="2"/>
</dbReference>
<comment type="caution">
    <text evidence="9">Lacks conserved residue(s) required for the propagation of feature annotation.</text>
</comment>
<dbReference type="InterPro" id="IPR013320">
    <property type="entry name" value="ConA-like_dom_sf"/>
</dbReference>
<feature type="domain" description="Cadherin" evidence="15">
    <location>
        <begin position="1916"/>
        <end position="2017"/>
    </location>
</feature>
<dbReference type="PROSITE" id="PS01186">
    <property type="entry name" value="EGF_2"/>
    <property type="match status" value="1"/>
</dbReference>
<feature type="domain" description="EGF-like" evidence="14">
    <location>
        <begin position="3789"/>
        <end position="3824"/>
    </location>
</feature>
<dbReference type="SUPFAM" id="SSF49899">
    <property type="entry name" value="Concanavalin A-like lectins/glucanases"/>
    <property type="match status" value="2"/>
</dbReference>
<feature type="domain" description="Laminin G" evidence="13">
    <location>
        <begin position="3868"/>
        <end position="4204"/>
    </location>
</feature>
<dbReference type="SUPFAM" id="SSF57184">
    <property type="entry name" value="Growth factor receptor domain"/>
    <property type="match status" value="1"/>
</dbReference>
<evidence type="ECO:0000256" key="6">
    <source>
        <dbReference type="ARBA" id="ARBA00023136"/>
    </source>
</evidence>
<accession>A0ABN8QMI8</accession>
<keyword evidence="17" id="KW-1185">Reference proteome</keyword>
<dbReference type="Gene3D" id="2.10.25.10">
    <property type="entry name" value="Laminin"/>
    <property type="match status" value="1"/>
</dbReference>
<feature type="domain" description="Cadherin" evidence="15">
    <location>
        <begin position="467"/>
        <end position="570"/>
    </location>
</feature>
<feature type="domain" description="Cadherin" evidence="15">
    <location>
        <begin position="3173"/>
        <end position="3279"/>
    </location>
</feature>
<feature type="domain" description="Cadherin" evidence="15">
    <location>
        <begin position="2018"/>
        <end position="2125"/>
    </location>
</feature>
<feature type="signal peptide" evidence="12">
    <location>
        <begin position="1"/>
        <end position="22"/>
    </location>
</feature>
<keyword evidence="6 11" id="KW-0472">Membrane</keyword>
<feature type="domain" description="Cadherin" evidence="15">
    <location>
        <begin position="2958"/>
        <end position="3064"/>
    </location>
</feature>
<dbReference type="Gene3D" id="2.60.40.60">
    <property type="entry name" value="Cadherins"/>
    <property type="match status" value="31"/>
</dbReference>
<evidence type="ECO:0000256" key="1">
    <source>
        <dbReference type="ARBA" id="ARBA00004370"/>
    </source>
</evidence>
<evidence type="ECO:0000256" key="7">
    <source>
        <dbReference type="ARBA" id="ARBA00023157"/>
    </source>
</evidence>
<dbReference type="SMART" id="SM00282">
    <property type="entry name" value="LamG"/>
    <property type="match status" value="2"/>
</dbReference>
<dbReference type="SUPFAM" id="SSF49313">
    <property type="entry name" value="Cadherin-like"/>
    <property type="match status" value="32"/>
</dbReference>
<feature type="transmembrane region" description="Helical" evidence="11">
    <location>
        <begin position="4269"/>
        <end position="4293"/>
    </location>
</feature>
<feature type="disulfide bond" evidence="9">
    <location>
        <begin position="3814"/>
        <end position="3823"/>
    </location>
</feature>
<dbReference type="PROSITE" id="PS50026">
    <property type="entry name" value="EGF_3"/>
    <property type="match status" value="2"/>
</dbReference>
<feature type="domain" description="Cadherin" evidence="15">
    <location>
        <begin position="3065"/>
        <end position="3172"/>
    </location>
</feature>
<feature type="compositionally biased region" description="Acidic residues" evidence="10">
    <location>
        <begin position="4454"/>
        <end position="4476"/>
    </location>
</feature>
<feature type="domain" description="Cadherin" evidence="15">
    <location>
        <begin position="2535"/>
        <end position="2641"/>
    </location>
</feature>
<feature type="compositionally biased region" description="Low complexity" evidence="10">
    <location>
        <begin position="3850"/>
        <end position="3881"/>
    </location>
</feature>
<feature type="domain" description="Cadherin" evidence="15">
    <location>
        <begin position="245"/>
        <end position="363"/>
    </location>
</feature>
<keyword evidence="3" id="KW-0677">Repeat</keyword>
<evidence type="ECO:0000256" key="4">
    <source>
        <dbReference type="ARBA" id="ARBA00022837"/>
    </source>
</evidence>
<dbReference type="PANTHER" id="PTHR24026:SF126">
    <property type="entry name" value="PROTOCADHERIN FAT 4"/>
    <property type="match status" value="1"/>
</dbReference>
<evidence type="ECO:0000256" key="3">
    <source>
        <dbReference type="ARBA" id="ARBA00022737"/>
    </source>
</evidence>
<feature type="domain" description="Cadherin" evidence="15">
    <location>
        <begin position="364"/>
        <end position="466"/>
    </location>
</feature>
<evidence type="ECO:0000313" key="16">
    <source>
        <dbReference type="EMBL" id="CAH3165534.1"/>
    </source>
</evidence>
<dbReference type="PROSITE" id="PS50025">
    <property type="entry name" value="LAM_G_DOMAIN"/>
    <property type="match status" value="2"/>
</dbReference>
<feature type="domain" description="Cadherin" evidence="15">
    <location>
        <begin position="883"/>
        <end position="982"/>
    </location>
</feature>
<evidence type="ECO:0000259" key="13">
    <source>
        <dbReference type="PROSITE" id="PS50025"/>
    </source>
</evidence>
<dbReference type="PRINTS" id="PR00205">
    <property type="entry name" value="CADHERIN"/>
</dbReference>
<dbReference type="EMBL" id="CALNXK010000133">
    <property type="protein sequence ID" value="CAH3165534.1"/>
    <property type="molecule type" value="Genomic_DNA"/>
</dbReference>
<feature type="domain" description="Cadherin" evidence="15">
    <location>
        <begin position="2329"/>
        <end position="2433"/>
    </location>
</feature>
<feature type="domain" description="Cadherin" evidence="15">
    <location>
        <begin position="1410"/>
        <end position="1612"/>
    </location>
</feature>
<feature type="domain" description="Cadherin" evidence="15">
    <location>
        <begin position="2434"/>
        <end position="2534"/>
    </location>
</feature>
<dbReference type="Pfam" id="PF00028">
    <property type="entry name" value="Cadherin"/>
    <property type="match status" value="21"/>
</dbReference>
<reference evidence="16 17" key="1">
    <citation type="submission" date="2022-05" db="EMBL/GenBank/DDBJ databases">
        <authorList>
            <consortium name="Genoscope - CEA"/>
            <person name="William W."/>
        </authorList>
    </citation>
    <scope>NUCLEOTIDE SEQUENCE [LARGE SCALE GENOMIC DNA]</scope>
</reference>
<feature type="region of interest" description="Disordered" evidence="10">
    <location>
        <begin position="4454"/>
        <end position="4488"/>
    </location>
</feature>
<keyword evidence="9" id="KW-0245">EGF-like domain</keyword>
<gene>
    <name evidence="16" type="ORF">PLOB_00007205</name>
</gene>
<feature type="domain" description="Cadherin" evidence="15">
    <location>
        <begin position="24"/>
        <end position="130"/>
    </location>
</feature>
<feature type="domain" description="Cadherin" evidence="15">
    <location>
        <begin position="1093"/>
        <end position="1199"/>
    </location>
</feature>
<name>A0ABN8QMI8_9CNID</name>
<dbReference type="Pfam" id="PF02210">
    <property type="entry name" value="Laminin_G_2"/>
    <property type="match status" value="2"/>
</dbReference>
<feature type="domain" description="Cadherin" evidence="15">
    <location>
        <begin position="1200"/>
        <end position="1298"/>
    </location>
</feature>
<dbReference type="Gene3D" id="2.60.120.200">
    <property type="match status" value="2"/>
</dbReference>
<evidence type="ECO:0000256" key="8">
    <source>
        <dbReference type="PROSITE-ProRule" id="PRU00043"/>
    </source>
</evidence>
<feature type="chain" id="PRO_5045078276" evidence="12">
    <location>
        <begin position="23"/>
        <end position="4488"/>
    </location>
</feature>
<feature type="domain" description="EGF-like" evidence="14">
    <location>
        <begin position="3546"/>
        <end position="3587"/>
    </location>
</feature>
<feature type="domain" description="Cadherin" evidence="15">
    <location>
        <begin position="2749"/>
        <end position="2849"/>
    </location>
</feature>
<comment type="subcellular location">
    <subcellularLocation>
        <location evidence="1">Membrane</location>
    </subcellularLocation>
</comment>
<dbReference type="InterPro" id="IPR009030">
    <property type="entry name" value="Growth_fac_rcpt_cys_sf"/>
</dbReference>
<dbReference type="InterPro" id="IPR020894">
    <property type="entry name" value="Cadherin_CS"/>
</dbReference>
<keyword evidence="5 11" id="KW-1133">Transmembrane helix</keyword>
<keyword evidence="4 8" id="KW-0106">Calcium</keyword>
<evidence type="ECO:0000313" key="17">
    <source>
        <dbReference type="Proteomes" id="UP001159405"/>
    </source>
</evidence>
<organism evidence="16 17">
    <name type="scientific">Porites lobata</name>
    <dbReference type="NCBI Taxonomy" id="104759"/>
    <lineage>
        <taxon>Eukaryota</taxon>
        <taxon>Metazoa</taxon>
        <taxon>Cnidaria</taxon>
        <taxon>Anthozoa</taxon>
        <taxon>Hexacorallia</taxon>
        <taxon>Scleractinia</taxon>
        <taxon>Fungiina</taxon>
        <taxon>Poritidae</taxon>
        <taxon>Porites</taxon>
    </lineage>
</organism>
<dbReference type="PANTHER" id="PTHR24026">
    <property type="entry name" value="FAT ATYPICAL CADHERIN-RELATED"/>
    <property type="match status" value="1"/>
</dbReference>
<feature type="domain" description="Cadherin" evidence="15">
    <location>
        <begin position="131"/>
        <end position="244"/>
    </location>
</feature>
<keyword evidence="7 9" id="KW-1015">Disulfide bond</keyword>
<dbReference type="SMART" id="SM00181">
    <property type="entry name" value="EGF"/>
    <property type="match status" value="3"/>
</dbReference>
<dbReference type="InterPro" id="IPR015919">
    <property type="entry name" value="Cadherin-like_sf"/>
</dbReference>
<dbReference type="CDD" id="cd11304">
    <property type="entry name" value="Cadherin_repeat"/>
    <property type="match status" value="29"/>
</dbReference>
<feature type="domain" description="Cadherin" evidence="15">
    <location>
        <begin position="2850"/>
        <end position="2957"/>
    </location>
</feature>